<evidence type="ECO:0000256" key="1">
    <source>
        <dbReference type="SAM" id="MobiDB-lite"/>
    </source>
</evidence>
<reference evidence="2" key="1">
    <citation type="journal article" date="2020" name="Stud. Mycol.">
        <title>101 Dothideomycetes genomes: a test case for predicting lifestyles and emergence of pathogens.</title>
        <authorList>
            <person name="Haridas S."/>
            <person name="Albert R."/>
            <person name="Binder M."/>
            <person name="Bloem J."/>
            <person name="Labutti K."/>
            <person name="Salamov A."/>
            <person name="Andreopoulos B."/>
            <person name="Baker S."/>
            <person name="Barry K."/>
            <person name="Bills G."/>
            <person name="Bluhm B."/>
            <person name="Cannon C."/>
            <person name="Castanera R."/>
            <person name="Culley D."/>
            <person name="Daum C."/>
            <person name="Ezra D."/>
            <person name="Gonzalez J."/>
            <person name="Henrissat B."/>
            <person name="Kuo A."/>
            <person name="Liang C."/>
            <person name="Lipzen A."/>
            <person name="Lutzoni F."/>
            <person name="Magnuson J."/>
            <person name="Mondo S."/>
            <person name="Nolan M."/>
            <person name="Ohm R."/>
            <person name="Pangilinan J."/>
            <person name="Park H.-J."/>
            <person name="Ramirez L."/>
            <person name="Alfaro M."/>
            <person name="Sun H."/>
            <person name="Tritt A."/>
            <person name="Yoshinaga Y."/>
            <person name="Zwiers L.-H."/>
            <person name="Turgeon B."/>
            <person name="Goodwin S."/>
            <person name="Spatafora J."/>
            <person name="Crous P."/>
            <person name="Grigoriev I."/>
        </authorList>
    </citation>
    <scope>NUCLEOTIDE SEQUENCE</scope>
    <source>
        <strain evidence="2">CBS 116005</strain>
    </source>
</reference>
<feature type="compositionally biased region" description="Polar residues" evidence="1">
    <location>
        <begin position="105"/>
        <end position="138"/>
    </location>
</feature>
<dbReference type="EMBL" id="ML995809">
    <property type="protein sequence ID" value="KAF2774098.1"/>
    <property type="molecule type" value="Genomic_DNA"/>
</dbReference>
<evidence type="ECO:0000313" key="2">
    <source>
        <dbReference type="EMBL" id="KAF2774098.1"/>
    </source>
</evidence>
<proteinExistence type="predicted"/>
<organism evidence="2 3">
    <name type="scientific">Teratosphaeria nubilosa</name>
    <dbReference type="NCBI Taxonomy" id="161662"/>
    <lineage>
        <taxon>Eukaryota</taxon>
        <taxon>Fungi</taxon>
        <taxon>Dikarya</taxon>
        <taxon>Ascomycota</taxon>
        <taxon>Pezizomycotina</taxon>
        <taxon>Dothideomycetes</taxon>
        <taxon>Dothideomycetidae</taxon>
        <taxon>Mycosphaerellales</taxon>
        <taxon>Teratosphaeriaceae</taxon>
        <taxon>Teratosphaeria</taxon>
    </lineage>
</organism>
<sequence>MVFARERFVCPAYMSFRTCLNPSKLPVGKTQTFHAPNVRDAVRKESESSTNKPIPRRFKSRICQSFDDMKEVDPSNPLVGKHLTSNALFNPMVVPSWLRTPDPAPNQSQRPGMHSNQSLAAPDRQANSQPLPAGSSANAAGARDGKEDQSSGSQKAAERIREAGEKGSSQDKPPQATYEFEGWEESGLIERDALHITPFSRTGVR</sequence>
<feature type="compositionally biased region" description="Basic and acidic residues" evidence="1">
    <location>
        <begin position="156"/>
        <end position="169"/>
    </location>
</feature>
<dbReference type="AlphaFoldDB" id="A0A6G1LNT0"/>
<keyword evidence="3" id="KW-1185">Reference proteome</keyword>
<accession>A0A6G1LNT0</accession>
<feature type="region of interest" description="Disordered" evidence="1">
    <location>
        <begin position="98"/>
        <end position="205"/>
    </location>
</feature>
<gene>
    <name evidence="2" type="ORF">EJ03DRAFT_75811</name>
</gene>
<protein>
    <submittedName>
        <fullName evidence="2">Uncharacterized protein</fullName>
    </submittedName>
</protein>
<dbReference type="Proteomes" id="UP000799436">
    <property type="component" value="Unassembled WGS sequence"/>
</dbReference>
<name>A0A6G1LNT0_9PEZI</name>
<evidence type="ECO:0000313" key="3">
    <source>
        <dbReference type="Proteomes" id="UP000799436"/>
    </source>
</evidence>